<feature type="region of interest" description="Disordered" evidence="1">
    <location>
        <begin position="1"/>
        <end position="25"/>
    </location>
</feature>
<evidence type="ECO:0000256" key="1">
    <source>
        <dbReference type="SAM" id="MobiDB-lite"/>
    </source>
</evidence>
<sequence length="153" mass="16977">MRIIPFDPYGAFPPQGAQKDPHSNIPLNQKISDEIAKNEAMRLALLAIADKEKEEKKRKHRFKILNRKQAKVLLSQLCNVDLDFKSLKNAGSEEKDEEVSAKSFDISGSKKPIKIGASAAQAIANAAEAWVIARNRGVLDMASLLFWSKDESS</sequence>
<comment type="caution">
    <text evidence="2">The sequence shown here is derived from an EMBL/GenBank/DDBJ whole genome shotgun (WGS) entry which is preliminary data.</text>
</comment>
<dbReference type="EMBL" id="ATLC01000054">
    <property type="protein sequence ID" value="EPJ27537.1"/>
    <property type="molecule type" value="Genomic_DNA"/>
</dbReference>
<organism evidence="2 3">
    <name type="scientific">Chlamydia psittaci 99DC5</name>
    <dbReference type="NCBI Taxonomy" id="1112251"/>
    <lineage>
        <taxon>Bacteria</taxon>
        <taxon>Pseudomonadati</taxon>
        <taxon>Chlamydiota</taxon>
        <taxon>Chlamydiia</taxon>
        <taxon>Chlamydiales</taxon>
        <taxon>Chlamydiaceae</taxon>
        <taxon>Chlamydia/Chlamydophila group</taxon>
        <taxon>Chlamydia</taxon>
    </lineage>
</organism>
<gene>
    <name evidence="2" type="ORF">CP99DC5_0904</name>
</gene>
<reference evidence="2 3" key="1">
    <citation type="submission" date="2013-04" db="EMBL/GenBank/DDBJ databases">
        <title>Genome sequence of Chlamydia psittaci 99DC5.</title>
        <authorList>
            <person name="Huot-Creasy H."/>
            <person name="McCracken C.L."/>
            <person name="Humphries M."/>
            <person name="Sachse K."/>
            <person name="Laroucau K."/>
            <person name="Bavoil P."/>
            <person name="Myers G.S."/>
        </authorList>
    </citation>
    <scope>NUCLEOTIDE SEQUENCE [LARGE SCALE GENOMIC DNA]</scope>
    <source>
        <strain evidence="2 3">99DC5</strain>
    </source>
</reference>
<dbReference type="GeneID" id="12242910"/>
<accession>A0ABP2X3I0</accession>
<proteinExistence type="predicted"/>
<protein>
    <submittedName>
        <fullName evidence="2">Uncharacterized protein</fullName>
    </submittedName>
</protein>
<name>A0ABP2X3I0_CHLPS</name>
<dbReference type="Proteomes" id="UP000014627">
    <property type="component" value="Unassembled WGS sequence"/>
</dbReference>
<keyword evidence="3" id="KW-1185">Reference proteome</keyword>
<dbReference type="RefSeq" id="WP_006343130.1">
    <property type="nucleotide sequence ID" value="NZ_KE356190.1"/>
</dbReference>
<evidence type="ECO:0000313" key="2">
    <source>
        <dbReference type="EMBL" id="EPJ27537.1"/>
    </source>
</evidence>
<evidence type="ECO:0000313" key="3">
    <source>
        <dbReference type="Proteomes" id="UP000014627"/>
    </source>
</evidence>